<organism evidence="1 2">
    <name type="scientific">Nephila pilipes</name>
    <name type="common">Giant wood spider</name>
    <name type="synonym">Nephila maculata</name>
    <dbReference type="NCBI Taxonomy" id="299642"/>
    <lineage>
        <taxon>Eukaryota</taxon>
        <taxon>Metazoa</taxon>
        <taxon>Ecdysozoa</taxon>
        <taxon>Arthropoda</taxon>
        <taxon>Chelicerata</taxon>
        <taxon>Arachnida</taxon>
        <taxon>Araneae</taxon>
        <taxon>Araneomorphae</taxon>
        <taxon>Entelegynae</taxon>
        <taxon>Araneoidea</taxon>
        <taxon>Nephilidae</taxon>
        <taxon>Nephila</taxon>
    </lineage>
</organism>
<keyword evidence="2" id="KW-1185">Reference proteome</keyword>
<comment type="caution">
    <text evidence="1">The sequence shown here is derived from an EMBL/GenBank/DDBJ whole genome shotgun (WGS) entry which is preliminary data.</text>
</comment>
<accession>A0A8X6NEF1</accession>
<sequence length="78" mass="8887">MSYANLSSVVMWHEWGTQITGLQMKFSVLISIERRHLAQDIQVYIVFQAIMFRCCPRSCPRLHSRMECGGGGGDIEPL</sequence>
<name>A0A8X6NEF1_NEPPI</name>
<dbReference type="EMBL" id="BMAW01057068">
    <property type="protein sequence ID" value="GFT08940.1"/>
    <property type="molecule type" value="Genomic_DNA"/>
</dbReference>
<dbReference type="Proteomes" id="UP000887013">
    <property type="component" value="Unassembled WGS sequence"/>
</dbReference>
<gene>
    <name evidence="1" type="ORF">NPIL_624131</name>
</gene>
<evidence type="ECO:0000313" key="1">
    <source>
        <dbReference type="EMBL" id="GFT08940.1"/>
    </source>
</evidence>
<dbReference type="AlphaFoldDB" id="A0A8X6NEF1"/>
<protein>
    <submittedName>
        <fullName evidence="1">Uncharacterized protein</fullName>
    </submittedName>
</protein>
<proteinExistence type="predicted"/>
<reference evidence="1" key="1">
    <citation type="submission" date="2020-08" db="EMBL/GenBank/DDBJ databases">
        <title>Multicomponent nature underlies the extraordinary mechanical properties of spider dragline silk.</title>
        <authorList>
            <person name="Kono N."/>
            <person name="Nakamura H."/>
            <person name="Mori M."/>
            <person name="Yoshida Y."/>
            <person name="Ohtoshi R."/>
            <person name="Malay A.D."/>
            <person name="Moran D.A.P."/>
            <person name="Tomita M."/>
            <person name="Numata K."/>
            <person name="Arakawa K."/>
        </authorList>
    </citation>
    <scope>NUCLEOTIDE SEQUENCE</scope>
</reference>
<evidence type="ECO:0000313" key="2">
    <source>
        <dbReference type="Proteomes" id="UP000887013"/>
    </source>
</evidence>